<evidence type="ECO:0000313" key="3">
    <source>
        <dbReference type="Proteomes" id="UP000255098"/>
    </source>
</evidence>
<keyword evidence="3" id="KW-1185">Reference proteome</keyword>
<proteinExistence type="predicted"/>
<protein>
    <submittedName>
        <fullName evidence="2">Putative anti-repressor protein</fullName>
    </submittedName>
</protein>
<evidence type="ECO:0000259" key="1">
    <source>
        <dbReference type="PROSITE" id="PS51750"/>
    </source>
</evidence>
<feature type="domain" description="Bro-N" evidence="1">
    <location>
        <begin position="2"/>
        <end position="109"/>
    </location>
</feature>
<dbReference type="Pfam" id="PF02498">
    <property type="entry name" value="Bro-N"/>
    <property type="match status" value="1"/>
</dbReference>
<reference evidence="2 3" key="1">
    <citation type="submission" date="2018-06" db="EMBL/GenBank/DDBJ databases">
        <authorList>
            <consortium name="Pathogen Informatics"/>
            <person name="Doyle S."/>
        </authorList>
    </citation>
    <scope>NUCLEOTIDE SEQUENCE [LARGE SCALE GENOMIC DNA]</scope>
    <source>
        <strain evidence="3">NCTC 11297</strain>
    </source>
</reference>
<dbReference type="PROSITE" id="PS51750">
    <property type="entry name" value="BRO_N"/>
    <property type="match status" value="1"/>
</dbReference>
<name>A0A379ANC6_AVIAV</name>
<sequence>MKTQIQFNTFNFHSYSIHVIKDLNQEIWFCGPDVCDILGYSNSRKTLQNLCKPAGVMQCCINPTSGRKEEIFINEPNLYRLIINSRKPEADTFETWVFEEVLPRIRKTGKYSLEQQQLALLKPEKKYIFEFTEDTCLCFVSMWFALYNSLELLQQLHQPLSNLGSRFGSTAYTHYTEYQTILGIMKSVLEPMTEEFNPDPYEEAHYFKSLETLRSYQLKGLVRLVNNPTPPTRKYDV</sequence>
<dbReference type="EMBL" id="UGSP01000001">
    <property type="protein sequence ID" value="SUB23110.1"/>
    <property type="molecule type" value="Genomic_DNA"/>
</dbReference>
<accession>A0A379ANC6</accession>
<dbReference type="Proteomes" id="UP000255098">
    <property type="component" value="Unassembled WGS sequence"/>
</dbReference>
<dbReference type="PANTHER" id="PTHR36180:SF2">
    <property type="entry name" value="BRO FAMILY PROTEIN"/>
    <property type="match status" value="1"/>
</dbReference>
<evidence type="ECO:0000313" key="2">
    <source>
        <dbReference type="EMBL" id="SUB23110.1"/>
    </source>
</evidence>
<dbReference type="Pfam" id="PF10548">
    <property type="entry name" value="P22_AR_C"/>
    <property type="match status" value="1"/>
</dbReference>
<dbReference type="AlphaFoldDB" id="A0A379ANC6"/>
<dbReference type="PANTHER" id="PTHR36180">
    <property type="entry name" value="DNA-BINDING PROTEIN-RELATED-RELATED"/>
    <property type="match status" value="1"/>
</dbReference>
<dbReference type="RefSeq" id="WP_115248574.1">
    <property type="nucleotide sequence ID" value="NZ_UGSP01000001.1"/>
</dbReference>
<dbReference type="GeneID" id="300132324"/>
<organism evidence="2 3">
    <name type="scientific">Avibacterium avium</name>
    <name type="common">Pasteurella avium</name>
    <dbReference type="NCBI Taxonomy" id="751"/>
    <lineage>
        <taxon>Bacteria</taxon>
        <taxon>Pseudomonadati</taxon>
        <taxon>Pseudomonadota</taxon>
        <taxon>Gammaproteobacteria</taxon>
        <taxon>Pasteurellales</taxon>
        <taxon>Pasteurellaceae</taxon>
        <taxon>Avibacterium</taxon>
    </lineage>
</organism>
<dbReference type="InterPro" id="IPR018876">
    <property type="entry name" value="Phage_P22_antirepressor_C"/>
</dbReference>
<dbReference type="SMART" id="SM01040">
    <property type="entry name" value="Bro-N"/>
    <property type="match status" value="1"/>
</dbReference>
<dbReference type="InterPro" id="IPR003497">
    <property type="entry name" value="BRO_N_domain"/>
</dbReference>
<gene>
    <name evidence="2" type="ORF">NCTC11297_00097</name>
</gene>